<organism evidence="1">
    <name type="scientific">Myoviridae sp. ctqEN1</name>
    <dbReference type="NCBI Taxonomy" id="2827709"/>
    <lineage>
        <taxon>Viruses</taxon>
        <taxon>Duplodnaviria</taxon>
        <taxon>Heunggongvirae</taxon>
        <taxon>Uroviricota</taxon>
        <taxon>Caudoviricetes</taxon>
    </lineage>
</organism>
<accession>A0A8S5S6L3</accession>
<proteinExistence type="predicted"/>
<dbReference type="EMBL" id="BK032535">
    <property type="protein sequence ID" value="DAF46311.1"/>
    <property type="molecule type" value="Genomic_DNA"/>
</dbReference>
<reference evidence="1" key="1">
    <citation type="journal article" date="2021" name="Proc. Natl. Acad. Sci. U.S.A.">
        <title>A Catalog of Tens of Thousands of Viruses from Human Metagenomes Reveals Hidden Associations with Chronic Diseases.</title>
        <authorList>
            <person name="Tisza M.J."/>
            <person name="Buck C.B."/>
        </authorList>
    </citation>
    <scope>NUCLEOTIDE SEQUENCE</scope>
    <source>
        <strain evidence="1">CtqEN1</strain>
    </source>
</reference>
<sequence>MAITVITPADLGTGLKVEAQKVVVDTAALNIPVDVKLSGVSVDKAEKKMKFTLSDGTEIEQSIADFLSVDTDTKIVSGSYASNKITLVDSEGANVEVDLSTLVTEIKDAAATKAGELVDAAKAAQATKDQEQDAKIQALETAKGALEPKVTALEGKVQALENKKATGIEVKSLGEVSLGYLVSASDVTAA</sequence>
<name>A0A8S5S6L3_9CAUD</name>
<protein>
    <submittedName>
        <fullName evidence="1">Uncharacterized protein</fullName>
    </submittedName>
</protein>
<evidence type="ECO:0000313" key="1">
    <source>
        <dbReference type="EMBL" id="DAF46311.1"/>
    </source>
</evidence>